<dbReference type="HAMAP" id="MF_01928">
    <property type="entry name" value="PurK"/>
    <property type="match status" value="1"/>
</dbReference>
<dbReference type="Gene3D" id="3.30.470.20">
    <property type="entry name" value="ATP-grasp fold, B domain"/>
    <property type="match status" value="1"/>
</dbReference>
<dbReference type="InterPro" id="IPR054350">
    <property type="entry name" value="PurT/PurK_preATP-grasp"/>
</dbReference>
<dbReference type="FunFam" id="3.30.470.20:FF:000037">
    <property type="entry name" value="Phosphoribosylaminoimidazole carboxylase, chloroplastic"/>
    <property type="match status" value="1"/>
</dbReference>
<protein>
    <recommendedName>
        <fullName evidence="4">phosphoribosylaminoimidazole carboxylase</fullName>
        <ecNumber evidence="4">4.1.1.21</ecNumber>
    </recommendedName>
    <alternativeName>
        <fullName evidence="10">AIR carboxylase</fullName>
    </alternativeName>
</protein>
<evidence type="ECO:0000256" key="11">
    <source>
        <dbReference type="PROSITE-ProRule" id="PRU00409"/>
    </source>
</evidence>
<evidence type="ECO:0000259" key="12">
    <source>
        <dbReference type="PROSITE" id="PS50975"/>
    </source>
</evidence>
<dbReference type="NCBIfam" id="TIGR01162">
    <property type="entry name" value="purE"/>
    <property type="match status" value="1"/>
</dbReference>
<dbReference type="InterPro" id="IPR033747">
    <property type="entry name" value="PurE_ClassI"/>
</dbReference>
<dbReference type="PROSITE" id="PS50975">
    <property type="entry name" value="ATP_GRASP"/>
    <property type="match status" value="1"/>
</dbReference>
<dbReference type="GO" id="GO:0005524">
    <property type="term" value="F:ATP binding"/>
    <property type="evidence" value="ECO:0007669"/>
    <property type="project" value="UniProtKB-UniRule"/>
</dbReference>
<dbReference type="PIRSF" id="PIRSF001340">
    <property type="entry name" value="AIR_carboxylase"/>
    <property type="match status" value="1"/>
</dbReference>
<evidence type="ECO:0000256" key="2">
    <source>
        <dbReference type="ARBA" id="ARBA00004747"/>
    </source>
</evidence>
<dbReference type="PANTHER" id="PTHR11609">
    <property type="entry name" value="PURINE BIOSYNTHESIS PROTEIN 6/7, PUR6/7"/>
    <property type="match status" value="1"/>
</dbReference>
<evidence type="ECO:0000256" key="8">
    <source>
        <dbReference type="ARBA" id="ARBA00022840"/>
    </source>
</evidence>
<organism evidence="13">
    <name type="scientific">Picocystis salinarum</name>
    <dbReference type="NCBI Taxonomy" id="88271"/>
    <lineage>
        <taxon>Eukaryota</taxon>
        <taxon>Viridiplantae</taxon>
        <taxon>Chlorophyta</taxon>
        <taxon>Picocystophyceae</taxon>
        <taxon>Picocystales</taxon>
        <taxon>Picocystaceae</taxon>
        <taxon>Picocystis</taxon>
    </lineage>
</organism>
<dbReference type="Gene3D" id="3.30.1490.20">
    <property type="entry name" value="ATP-grasp fold, A domain"/>
    <property type="match status" value="1"/>
</dbReference>
<keyword evidence="5 11" id="KW-0547">Nucleotide-binding</keyword>
<evidence type="ECO:0000256" key="4">
    <source>
        <dbReference type="ARBA" id="ARBA00012329"/>
    </source>
</evidence>
<comment type="catalytic activity">
    <reaction evidence="1">
        <text>5-amino-1-(5-phospho-D-ribosyl)imidazole-4-carboxylate + H(+) = 5-amino-1-(5-phospho-beta-D-ribosyl)imidazole + CO2</text>
        <dbReference type="Rhea" id="RHEA:10792"/>
        <dbReference type="ChEBI" id="CHEBI:15378"/>
        <dbReference type="ChEBI" id="CHEBI:16526"/>
        <dbReference type="ChEBI" id="CHEBI:77657"/>
        <dbReference type="ChEBI" id="CHEBI:137981"/>
        <dbReference type="EC" id="4.1.1.21"/>
    </reaction>
</comment>
<dbReference type="Pfam" id="PF02222">
    <property type="entry name" value="ATP-grasp"/>
    <property type="match status" value="1"/>
</dbReference>
<dbReference type="SMART" id="SM01001">
    <property type="entry name" value="AIRC"/>
    <property type="match status" value="1"/>
</dbReference>
<dbReference type="EMBL" id="HBIS01003178">
    <property type="protein sequence ID" value="CAE0609041.1"/>
    <property type="molecule type" value="Transcribed_RNA"/>
</dbReference>
<dbReference type="Pfam" id="PF22660">
    <property type="entry name" value="RS_preATP-grasp-like"/>
    <property type="match status" value="1"/>
</dbReference>
<dbReference type="InterPro" id="IPR013815">
    <property type="entry name" value="ATP_grasp_subdomain_1"/>
</dbReference>
<dbReference type="NCBIfam" id="NF004679">
    <property type="entry name" value="PRK06019.1-5"/>
    <property type="match status" value="1"/>
</dbReference>
<sequence>MAARASSVGSTCSPLRRKKVIWRLPEDPAHSKEGFRCCQTRIVVHRRTNRTPLHTMATRSTAEDKLTSVSDGGLPRSAVVGVLGGGQLGRMLATAAMPLGVKVKVLDPSDPAPASAAAEQEVGSFRDPQAIKRFAQGCDILTVEIEHVDTNALEEVQRETGVDIEPTPQTISIIQDKLVQKQHFAQAGVPVADFREVTEDTVASIQEEFGFPLMLKSRRLAYDGRGNAVAKDASEVETALESLGGISNGLYAEKWAPFTNELAVMVARSRDGQIVSFPVTETTHQDNICHTTETPAQVPPRAKSAALAVAERAISSLDGAGIFGVELFLMEDGTVLLNEVAPRPHNSGHYTIEACATSQYAQHLRAILGWPLGDASLLCGAAGMLNILGEADGNEGMETCHKLIGRALVTPGCSPHWYGKADVKKQRKVGHITVTGPDMATVRQRIGALQAEASNTESSSSERIAQVGIIMGSDSDLFVMGAAAEVLEEFGVPFEVTVVSAHRTPERMVEYARSAHKRGLKAIIAGAGGAAHLPGMTASMTPLPVIGVPVIPRGAPLDGMDALMSIVQMPRGVPVATVSIGNATNAALLALRILSAGDPVLLDKMLLYQDKMTESVMSKASRLEAEGWRGYEYKG</sequence>
<dbReference type="InterPro" id="IPR005875">
    <property type="entry name" value="PurK"/>
</dbReference>
<dbReference type="InterPro" id="IPR011054">
    <property type="entry name" value="Rudment_hybrid_motif"/>
</dbReference>
<dbReference type="SUPFAM" id="SSF52440">
    <property type="entry name" value="PreATP-grasp domain"/>
    <property type="match status" value="1"/>
</dbReference>
<dbReference type="InterPro" id="IPR011761">
    <property type="entry name" value="ATP-grasp"/>
</dbReference>
<dbReference type="SUPFAM" id="SSF51246">
    <property type="entry name" value="Rudiment single hybrid motif"/>
    <property type="match status" value="1"/>
</dbReference>
<dbReference type="GO" id="GO:0004638">
    <property type="term" value="F:phosphoribosylaminoimidazole carboxylase activity"/>
    <property type="evidence" value="ECO:0007669"/>
    <property type="project" value="UniProtKB-EC"/>
</dbReference>
<dbReference type="SUPFAM" id="SSF56059">
    <property type="entry name" value="Glutathione synthetase ATP-binding domain-like"/>
    <property type="match status" value="1"/>
</dbReference>
<dbReference type="Gene3D" id="3.40.50.20">
    <property type="match status" value="1"/>
</dbReference>
<keyword evidence="6" id="KW-0658">Purine biosynthesis</keyword>
<dbReference type="SUPFAM" id="SSF52255">
    <property type="entry name" value="N5-CAIR mutase (phosphoribosylaminoimidazole carboxylase, PurE)"/>
    <property type="match status" value="1"/>
</dbReference>
<dbReference type="Gene3D" id="3.40.50.1970">
    <property type="match status" value="1"/>
</dbReference>
<name>A0A7S3XDJ7_9CHLO</name>
<dbReference type="InterPro" id="IPR040686">
    <property type="entry name" value="PurK_C"/>
</dbReference>
<feature type="domain" description="ATP-grasp" evidence="12">
    <location>
        <begin position="181"/>
        <end position="368"/>
    </location>
</feature>
<dbReference type="AlphaFoldDB" id="A0A7S3XDJ7"/>
<accession>A0A7S3XDJ7</accession>
<keyword evidence="8 11" id="KW-0067">ATP-binding</keyword>
<dbReference type="GO" id="GO:0006189">
    <property type="term" value="P:'de novo' IMP biosynthetic process"/>
    <property type="evidence" value="ECO:0007669"/>
    <property type="project" value="UniProtKB-UniPathway"/>
</dbReference>
<dbReference type="InterPro" id="IPR003135">
    <property type="entry name" value="ATP-grasp_carboxylate-amine"/>
</dbReference>
<dbReference type="InterPro" id="IPR000031">
    <property type="entry name" value="PurE_dom"/>
</dbReference>
<dbReference type="EC" id="4.1.1.21" evidence="4"/>
<proteinExistence type="inferred from homology"/>
<dbReference type="UniPathway" id="UPA00074">
    <property type="reaction ID" value="UER00130"/>
</dbReference>
<keyword evidence="9" id="KW-0456">Lyase</keyword>
<comment type="similarity">
    <text evidence="3">In the C-terminal section; belongs to the AIR carboxylase family. Class I subfamily.</text>
</comment>
<dbReference type="Pfam" id="PF17769">
    <property type="entry name" value="PurK_C"/>
    <property type="match status" value="1"/>
</dbReference>
<dbReference type="GO" id="GO:0046872">
    <property type="term" value="F:metal ion binding"/>
    <property type="evidence" value="ECO:0007669"/>
    <property type="project" value="InterPro"/>
</dbReference>
<evidence type="ECO:0000256" key="3">
    <source>
        <dbReference type="ARBA" id="ARBA00006114"/>
    </source>
</evidence>
<evidence type="ECO:0000256" key="1">
    <source>
        <dbReference type="ARBA" id="ARBA00001244"/>
    </source>
</evidence>
<dbReference type="HAMAP" id="MF_01929">
    <property type="entry name" value="PurE_classI"/>
    <property type="match status" value="1"/>
</dbReference>
<keyword evidence="7" id="KW-0210">Decarboxylase</keyword>
<dbReference type="PANTHER" id="PTHR11609:SF5">
    <property type="entry name" value="PHOSPHORIBOSYLAMINOIMIDAZOLE CARBOXYLASE"/>
    <property type="match status" value="1"/>
</dbReference>
<evidence type="ECO:0000256" key="10">
    <source>
        <dbReference type="ARBA" id="ARBA00031607"/>
    </source>
</evidence>
<dbReference type="InterPro" id="IPR016185">
    <property type="entry name" value="PreATP-grasp_dom_sf"/>
</dbReference>
<evidence type="ECO:0000256" key="7">
    <source>
        <dbReference type="ARBA" id="ARBA00022793"/>
    </source>
</evidence>
<evidence type="ECO:0000256" key="9">
    <source>
        <dbReference type="ARBA" id="ARBA00023239"/>
    </source>
</evidence>
<evidence type="ECO:0000256" key="6">
    <source>
        <dbReference type="ARBA" id="ARBA00022755"/>
    </source>
</evidence>
<dbReference type="InterPro" id="IPR016301">
    <property type="entry name" value="Ade2_fungi/plant"/>
</dbReference>
<reference evidence="13" key="1">
    <citation type="submission" date="2021-01" db="EMBL/GenBank/DDBJ databases">
        <authorList>
            <person name="Corre E."/>
            <person name="Pelletier E."/>
            <person name="Niang G."/>
            <person name="Scheremetjew M."/>
            <person name="Finn R."/>
            <person name="Kale V."/>
            <person name="Holt S."/>
            <person name="Cochrane G."/>
            <person name="Meng A."/>
            <person name="Brown T."/>
            <person name="Cohen L."/>
        </authorList>
    </citation>
    <scope>NUCLEOTIDE SEQUENCE</scope>
    <source>
        <strain evidence="13">CCMP1897</strain>
    </source>
</reference>
<comment type="pathway">
    <text evidence="2">Purine metabolism; IMP biosynthesis via de novo pathway; 5-amino-1-(5-phospho-D-ribosyl)imidazole-4-carboxylate from 5-amino-1-(5-phospho-D-ribosyl)imidazole (carboxylase route): step 1/1.</text>
</comment>
<dbReference type="NCBIfam" id="TIGR01161">
    <property type="entry name" value="purK"/>
    <property type="match status" value="1"/>
</dbReference>
<gene>
    <name evidence="13" type="ORF">PSAL00342_LOCUS2860</name>
</gene>
<evidence type="ECO:0000256" key="5">
    <source>
        <dbReference type="ARBA" id="ARBA00022741"/>
    </source>
</evidence>
<evidence type="ECO:0000313" key="13">
    <source>
        <dbReference type="EMBL" id="CAE0609041.1"/>
    </source>
</evidence>
<dbReference type="Pfam" id="PF00731">
    <property type="entry name" value="AIRC"/>
    <property type="match status" value="1"/>
</dbReference>